<dbReference type="Proteomes" id="UP000433652">
    <property type="component" value="Unassembled WGS sequence"/>
</dbReference>
<dbReference type="AlphaFoldDB" id="A0A6I4SRK0"/>
<feature type="region of interest" description="Disordered" evidence="1">
    <location>
        <begin position="61"/>
        <end position="110"/>
    </location>
</feature>
<evidence type="ECO:0000313" key="4">
    <source>
        <dbReference type="Proteomes" id="UP000433652"/>
    </source>
</evidence>
<accession>A0A6I4SRK0</accession>
<feature type="transmembrane region" description="Helical" evidence="2">
    <location>
        <begin position="28"/>
        <end position="47"/>
    </location>
</feature>
<proteinExistence type="predicted"/>
<dbReference type="RefSeq" id="WP_159791324.1">
    <property type="nucleotide sequence ID" value="NZ_WTYM01000021.1"/>
</dbReference>
<reference evidence="3 4" key="1">
    <citation type="submission" date="2019-12" db="EMBL/GenBank/DDBJ databases">
        <title>Genomic-based taxomic classification of the family Erythrobacteraceae.</title>
        <authorList>
            <person name="Xu L."/>
        </authorList>
    </citation>
    <scope>NUCLEOTIDE SEQUENCE [LARGE SCALE GENOMIC DNA]</scope>
    <source>
        <strain evidence="3 4">MCCC 1K01500</strain>
    </source>
</reference>
<sequence>MADIISETEAADAGKAAARAHAVQRLQIGFFGLGGMILLIGLANIIMNQALVSEATMVPEAAPTVTPQATPSPASDPLADAGVGPDLPSEPVQQQAPAPAPTNAPQTNAN</sequence>
<name>A0A6I4SRK0_9SPHN</name>
<comment type="caution">
    <text evidence="3">The sequence shown here is derived from an EMBL/GenBank/DDBJ whole genome shotgun (WGS) entry which is preliminary data.</text>
</comment>
<evidence type="ECO:0000313" key="3">
    <source>
        <dbReference type="EMBL" id="MXO58038.1"/>
    </source>
</evidence>
<organism evidence="3 4">
    <name type="scientific">Croceibacterium salegens</name>
    <dbReference type="NCBI Taxonomy" id="1737568"/>
    <lineage>
        <taxon>Bacteria</taxon>
        <taxon>Pseudomonadati</taxon>
        <taxon>Pseudomonadota</taxon>
        <taxon>Alphaproteobacteria</taxon>
        <taxon>Sphingomonadales</taxon>
        <taxon>Erythrobacteraceae</taxon>
        <taxon>Croceibacterium</taxon>
    </lineage>
</organism>
<keyword evidence="2" id="KW-0472">Membrane</keyword>
<keyword evidence="2" id="KW-1133">Transmembrane helix</keyword>
<keyword evidence="4" id="KW-1185">Reference proteome</keyword>
<dbReference type="OrthoDB" id="7509339at2"/>
<dbReference type="EMBL" id="WTYM01000021">
    <property type="protein sequence ID" value="MXO58038.1"/>
    <property type="molecule type" value="Genomic_DNA"/>
</dbReference>
<keyword evidence="2" id="KW-0812">Transmembrane</keyword>
<evidence type="ECO:0000256" key="2">
    <source>
        <dbReference type="SAM" id="Phobius"/>
    </source>
</evidence>
<evidence type="ECO:0000256" key="1">
    <source>
        <dbReference type="SAM" id="MobiDB-lite"/>
    </source>
</evidence>
<protein>
    <submittedName>
        <fullName evidence="3">Uncharacterized protein</fullName>
    </submittedName>
</protein>
<gene>
    <name evidence="3" type="ORF">GRI89_00570</name>
</gene>
<feature type="compositionally biased region" description="Low complexity" evidence="1">
    <location>
        <begin position="93"/>
        <end position="110"/>
    </location>
</feature>